<reference evidence="1 2" key="1">
    <citation type="submission" date="2018-02" db="EMBL/GenBank/DDBJ databases">
        <title>Bacteriophage NCPPB3778 and a type I-E CRISPR drive the evolution of the US Biological Select Agent, Rathayibacter toxicus.</title>
        <authorList>
            <person name="Davis E.W.II."/>
            <person name="Tabima J.F."/>
            <person name="Weisberg A.J."/>
            <person name="Lopes L.D."/>
            <person name="Wiseman M.S."/>
            <person name="Wiseman M.S."/>
            <person name="Pupko T."/>
            <person name="Belcher M.S."/>
            <person name="Sechler A.J."/>
            <person name="Tancos M.A."/>
            <person name="Schroeder B.K."/>
            <person name="Murray T.D."/>
            <person name="Luster D.G."/>
            <person name="Schneider W.L."/>
            <person name="Rogers E."/>
            <person name="Andreote F.D."/>
            <person name="Grunwald N.J."/>
            <person name="Putnam M.L."/>
            <person name="Chang J.H."/>
        </authorList>
    </citation>
    <scope>NUCLEOTIDE SEQUENCE [LARGE SCALE GENOMIC DNA]</scope>
    <source>
        <strain evidence="1 2">AY1B3</strain>
    </source>
</reference>
<sequence>MDPEVKSPHMLLTDMLRFVRSTHMRREWFAGVKPIQCFCIVCGGADLDRLHGSEAERRLGHNHNVVAVDNLYSSYVSVDTLSKRALWARQTAGALDTYPQLESHLGRPLKIDPLLEYWAA</sequence>
<evidence type="ECO:0000313" key="2">
    <source>
        <dbReference type="Proteomes" id="UP000239241"/>
    </source>
</evidence>
<protein>
    <submittedName>
        <fullName evidence="1">Uncharacterized protein</fullName>
    </submittedName>
</protein>
<name>A0A2S5VNX5_9MICO</name>
<dbReference type="EMBL" id="PSXY01000034">
    <property type="protein sequence ID" value="PPF64717.1"/>
    <property type="molecule type" value="Genomic_DNA"/>
</dbReference>
<comment type="caution">
    <text evidence="1">The sequence shown here is derived from an EMBL/GenBank/DDBJ whole genome shotgun (WGS) entry which is preliminary data.</text>
</comment>
<dbReference type="Proteomes" id="UP000239241">
    <property type="component" value="Unassembled WGS sequence"/>
</dbReference>
<proteinExistence type="predicted"/>
<gene>
    <name evidence="1" type="ORF">C5E16_14250</name>
</gene>
<organism evidence="1 2">
    <name type="scientific">Clavibacter michiganensis</name>
    <dbReference type="NCBI Taxonomy" id="28447"/>
    <lineage>
        <taxon>Bacteria</taxon>
        <taxon>Bacillati</taxon>
        <taxon>Actinomycetota</taxon>
        <taxon>Actinomycetes</taxon>
        <taxon>Micrococcales</taxon>
        <taxon>Microbacteriaceae</taxon>
        <taxon>Clavibacter</taxon>
    </lineage>
</organism>
<evidence type="ECO:0000313" key="1">
    <source>
        <dbReference type="EMBL" id="PPF64717.1"/>
    </source>
</evidence>
<accession>A0A2S5VNX5</accession>
<dbReference type="AlphaFoldDB" id="A0A2S5VNX5"/>